<reference evidence="2 3" key="1">
    <citation type="submission" date="2023-12" db="EMBL/GenBank/DDBJ databases">
        <title>Genome sequencing and assembly of bacterial species from a model synthetic community.</title>
        <authorList>
            <person name="Hogle S.L."/>
        </authorList>
    </citation>
    <scope>NUCLEOTIDE SEQUENCE [LARGE SCALE GENOMIC DNA]</scope>
    <source>
        <strain evidence="2 3">HAMBI_2792</strain>
    </source>
</reference>
<organism evidence="2 3">
    <name type="scientific">Moraxella canis</name>
    <dbReference type="NCBI Taxonomy" id="90239"/>
    <lineage>
        <taxon>Bacteria</taxon>
        <taxon>Pseudomonadati</taxon>
        <taxon>Pseudomonadota</taxon>
        <taxon>Gammaproteobacteria</taxon>
        <taxon>Moraxellales</taxon>
        <taxon>Moraxellaceae</taxon>
        <taxon>Moraxella</taxon>
    </lineage>
</organism>
<dbReference type="EMBL" id="CP139961">
    <property type="protein sequence ID" value="WQE04046.1"/>
    <property type="molecule type" value="Genomic_DNA"/>
</dbReference>
<gene>
    <name evidence="2" type="ORF">U0021_00120</name>
</gene>
<feature type="region of interest" description="Disordered" evidence="1">
    <location>
        <begin position="315"/>
        <end position="334"/>
    </location>
</feature>
<dbReference type="RefSeq" id="WP_162816786.1">
    <property type="nucleotide sequence ID" value="NZ_CP139961.1"/>
</dbReference>
<evidence type="ECO:0000256" key="1">
    <source>
        <dbReference type="SAM" id="MobiDB-lite"/>
    </source>
</evidence>
<proteinExistence type="predicted"/>
<evidence type="ECO:0000313" key="2">
    <source>
        <dbReference type="EMBL" id="WQE04046.1"/>
    </source>
</evidence>
<dbReference type="Proteomes" id="UP001324384">
    <property type="component" value="Chromosome"/>
</dbReference>
<evidence type="ECO:0000313" key="3">
    <source>
        <dbReference type="Proteomes" id="UP001324384"/>
    </source>
</evidence>
<name>A0ABZ0WXY7_9GAMM</name>
<accession>A0ABZ0WXY7</accession>
<protein>
    <submittedName>
        <fullName evidence="2">Uncharacterized protein</fullName>
    </submittedName>
</protein>
<keyword evidence="3" id="KW-1185">Reference proteome</keyword>
<sequence length="334" mass="37515">MGEASATAMGKLGNLAYNIGTSLNKEDINTHRQGITPTRDYLATLSSDEQLAYHASNQALLDENKGQLEGEKESGDEILNHSAGTASVVGNRRQREENCRLANVSAENCDQYNRYLVGQVFKEAALLIVPTEVYEIIPIGKGFGVVVKGSKKAIAIFKSKDEAQRVLDETKRVSRTDTPDGYEPDNDSFSNRVSGNREYYNFNLMTKQQAEEIASKIKKRSPVQVPSNAIQKIEQKPAGYAQIKYTWTENGVKYESRWHTRTPGAPANQTNSWVVTRKTQGSRTQKAGETEYLLNNGKWISESQWNHALMLRRQGRETQESREILDRGHIKDVE</sequence>